<feature type="region of interest" description="Disordered" evidence="1">
    <location>
        <begin position="186"/>
        <end position="207"/>
    </location>
</feature>
<keyword evidence="3" id="KW-1185">Reference proteome</keyword>
<feature type="compositionally biased region" description="Basic residues" evidence="1">
    <location>
        <begin position="368"/>
        <end position="377"/>
    </location>
</feature>
<proteinExistence type="predicted"/>
<feature type="compositionally biased region" description="Pro residues" evidence="1">
    <location>
        <begin position="1"/>
        <end position="11"/>
    </location>
</feature>
<feature type="compositionally biased region" description="Basic and acidic residues" evidence="1">
    <location>
        <begin position="32"/>
        <end position="47"/>
    </location>
</feature>
<accession>A0AAV9X239</accession>
<reference evidence="2 3" key="1">
    <citation type="submission" date="2019-10" db="EMBL/GenBank/DDBJ databases">
        <authorList>
            <person name="Palmer J.M."/>
        </authorList>
    </citation>
    <scope>NUCLEOTIDE SEQUENCE [LARGE SCALE GENOMIC DNA]</scope>
    <source>
        <strain evidence="2 3">TWF694</strain>
    </source>
</reference>
<sequence length="377" mass="43112">MLEYPWSPPGYHPRSQSRFVTGENPASGLHSRYSDKAETSSDKERNAPEPSISPSQLSRLRAGYYSHEAKKYAEKPEMILKRERDVFTTSSPGQAAKLSPRHPEQITSKRERNVPRILFLNEELSVPNQDPSFQSARSPIRLQSIMKRNTGSEYERNRNRVSFTRQDDLLEFENDEETCIKEARNEWTASRRTSRAAELWDEETEEQDRLLEGASAYDFDGFTRGNHLPTASSRRESKNDHSRESAVYPKPYRQQIPTGARPQYRVPFSPKAPPNGHVSPSMRYSPGRNYIRQREKGHFHRHGYTGCEHGFLDLIDCSCEDPERVIVAKGSCSDCLQARAQQKNLETSTGGDIGIKQDDNSSTDTGSRKKRARKLLF</sequence>
<comment type="caution">
    <text evidence="2">The sequence shown here is derived from an EMBL/GenBank/DDBJ whole genome shotgun (WGS) entry which is preliminary data.</text>
</comment>
<dbReference type="Proteomes" id="UP001365542">
    <property type="component" value="Unassembled WGS sequence"/>
</dbReference>
<feature type="region of interest" description="Disordered" evidence="1">
    <location>
        <begin position="1"/>
        <end position="60"/>
    </location>
</feature>
<evidence type="ECO:0000256" key="1">
    <source>
        <dbReference type="SAM" id="MobiDB-lite"/>
    </source>
</evidence>
<evidence type="ECO:0000313" key="3">
    <source>
        <dbReference type="Proteomes" id="UP001365542"/>
    </source>
</evidence>
<feature type="region of interest" description="Disordered" evidence="1">
    <location>
        <begin position="221"/>
        <end position="246"/>
    </location>
</feature>
<evidence type="ECO:0000313" key="2">
    <source>
        <dbReference type="EMBL" id="KAK6532052.1"/>
    </source>
</evidence>
<dbReference type="EMBL" id="JAVHJO010000012">
    <property type="protein sequence ID" value="KAK6532052.1"/>
    <property type="molecule type" value="Genomic_DNA"/>
</dbReference>
<gene>
    <name evidence="2" type="ORF">TWF694_003215</name>
</gene>
<name>A0AAV9X239_9PEZI</name>
<protein>
    <submittedName>
        <fullName evidence="2">Uncharacterized protein</fullName>
    </submittedName>
</protein>
<feature type="region of interest" description="Disordered" evidence="1">
    <location>
        <begin position="344"/>
        <end position="377"/>
    </location>
</feature>
<organism evidence="2 3">
    <name type="scientific">Orbilia ellipsospora</name>
    <dbReference type="NCBI Taxonomy" id="2528407"/>
    <lineage>
        <taxon>Eukaryota</taxon>
        <taxon>Fungi</taxon>
        <taxon>Dikarya</taxon>
        <taxon>Ascomycota</taxon>
        <taxon>Pezizomycotina</taxon>
        <taxon>Orbiliomycetes</taxon>
        <taxon>Orbiliales</taxon>
        <taxon>Orbiliaceae</taxon>
        <taxon>Orbilia</taxon>
    </lineage>
</organism>
<dbReference type="AlphaFoldDB" id="A0AAV9X239"/>
<feature type="compositionally biased region" description="Basic and acidic residues" evidence="1">
    <location>
        <begin position="233"/>
        <end position="244"/>
    </location>
</feature>